<dbReference type="EMBL" id="JAUEPS010000001">
    <property type="protein sequence ID" value="KAK0468996.1"/>
    <property type="molecule type" value="Genomic_DNA"/>
</dbReference>
<comment type="caution">
    <text evidence="1">The sequence shown here is derived from an EMBL/GenBank/DDBJ whole genome shotgun (WGS) entry which is preliminary data.</text>
</comment>
<dbReference type="RefSeq" id="XP_060338789.1">
    <property type="nucleotide sequence ID" value="XM_060468994.1"/>
</dbReference>
<organism evidence="1 2">
    <name type="scientific">Armillaria tabescens</name>
    <name type="common">Ringless honey mushroom</name>
    <name type="synonym">Agaricus tabescens</name>
    <dbReference type="NCBI Taxonomy" id="1929756"/>
    <lineage>
        <taxon>Eukaryota</taxon>
        <taxon>Fungi</taxon>
        <taxon>Dikarya</taxon>
        <taxon>Basidiomycota</taxon>
        <taxon>Agaricomycotina</taxon>
        <taxon>Agaricomycetes</taxon>
        <taxon>Agaricomycetidae</taxon>
        <taxon>Agaricales</taxon>
        <taxon>Marasmiineae</taxon>
        <taxon>Physalacriaceae</taxon>
        <taxon>Desarmillaria</taxon>
    </lineage>
</organism>
<reference evidence="1" key="1">
    <citation type="submission" date="2023-06" db="EMBL/GenBank/DDBJ databases">
        <authorList>
            <consortium name="Lawrence Berkeley National Laboratory"/>
            <person name="Ahrendt S."/>
            <person name="Sahu N."/>
            <person name="Indic B."/>
            <person name="Wong-Bajracharya J."/>
            <person name="Merenyi Z."/>
            <person name="Ke H.-M."/>
            <person name="Monk M."/>
            <person name="Kocsube S."/>
            <person name="Drula E."/>
            <person name="Lipzen A."/>
            <person name="Balint B."/>
            <person name="Henrissat B."/>
            <person name="Andreopoulos B."/>
            <person name="Martin F.M."/>
            <person name="Harder C.B."/>
            <person name="Rigling D."/>
            <person name="Ford K.L."/>
            <person name="Foster G.D."/>
            <person name="Pangilinan J."/>
            <person name="Papanicolaou A."/>
            <person name="Barry K."/>
            <person name="LaButti K."/>
            <person name="Viragh M."/>
            <person name="Koriabine M."/>
            <person name="Yan M."/>
            <person name="Riley R."/>
            <person name="Champramary S."/>
            <person name="Plett K.L."/>
            <person name="Tsai I.J."/>
            <person name="Slot J."/>
            <person name="Sipos G."/>
            <person name="Plett J."/>
            <person name="Nagy L.G."/>
            <person name="Grigoriev I.V."/>
        </authorList>
    </citation>
    <scope>NUCLEOTIDE SEQUENCE</scope>
    <source>
        <strain evidence="1">CCBAS 213</strain>
    </source>
</reference>
<proteinExistence type="predicted"/>
<dbReference type="GeneID" id="85352542"/>
<gene>
    <name evidence="1" type="ORF">EV420DRAFT_1397</name>
</gene>
<name>A0AA39NNQ4_ARMTA</name>
<dbReference type="AlphaFoldDB" id="A0AA39NNQ4"/>
<evidence type="ECO:0000313" key="2">
    <source>
        <dbReference type="Proteomes" id="UP001175211"/>
    </source>
</evidence>
<sequence length="246" mass="27171">MALQYTPNIPPEDSDAIISNAAPLLESFRCQKWPAVTLDYFPTSIPYQSANETGKPDCAIVFANCLGEGLMFLTHHRIIETNCGSVPFLPASITPGELPVMAMYANTDMIPFCIYPATMTYLYNHDQSELFFAVVGHVFPPWNPLLFPAGQRMTSAPPTIIADDVLEVVARRLMEHITPKQLESLKIHVEGFSHIWLSLNITDLGFQEVVLTSLEIVNKAPNGGYQAVIDDLFGSADLLDGETQLN</sequence>
<accession>A0AA39NNQ4</accession>
<protein>
    <submittedName>
        <fullName evidence="1">Uncharacterized protein</fullName>
    </submittedName>
</protein>
<evidence type="ECO:0000313" key="1">
    <source>
        <dbReference type="EMBL" id="KAK0468996.1"/>
    </source>
</evidence>
<keyword evidence="2" id="KW-1185">Reference proteome</keyword>
<dbReference type="Proteomes" id="UP001175211">
    <property type="component" value="Unassembled WGS sequence"/>
</dbReference>